<dbReference type="EMBL" id="CP014873">
    <property type="protein sequence ID" value="ANK62231.1"/>
    <property type="molecule type" value="Genomic_DNA"/>
</dbReference>
<sequence length="438" mass="49740">MSREVTLQDIKNYQAAYHAVPGGAVVKRTVMNNGINAASEDTAVKAKLNRAFSLELDTGAVSNQKKSGRCWLFSTLNTIRHDVAKQINLKDFEFSENYLSFWDRFEKANAFYEHILATANEPADSRIVTWLLEMPDDDGGQWDNAAALIKKYGAVPQSVMPETFNSENTAEFSQVLGLKLRHDAVGLRKLVQNEAAASKITETKQKMLGEVYRMCTYTFGEVPSTFTFTYRDDNKKYHRETNLTPQLFAQKYISRDLGDYVVLINSPDKPFNRLYTLPMEDNVIGGQHVTFLNVDLITFKVLTIQQLKAGETIWFGNDVLQQMNRQEGLLDSGLYKRAELFGVDLSLSKADRLTYREAVVSHAMTLTGVDLVADQPTKWKVENSWGEKNGEKGYFVMSDDWFDDFVYHTVINKKFLTPAQQKMLTTTPTELTPWDSMA</sequence>
<dbReference type="GeneID" id="42981653"/>
<evidence type="ECO:0000256" key="2">
    <source>
        <dbReference type="ARBA" id="ARBA00022670"/>
    </source>
</evidence>
<comment type="subcellular location">
    <subcellularLocation>
        <location evidence="1">Cytoplasm</location>
    </subcellularLocation>
</comment>
<dbReference type="PANTHER" id="PTHR10363">
    <property type="entry name" value="BLEOMYCIN HYDROLASE"/>
    <property type="match status" value="1"/>
</dbReference>
<evidence type="ECO:0000256" key="1">
    <source>
        <dbReference type="ARBA" id="ARBA00004496"/>
    </source>
</evidence>
<keyword evidence="4 5" id="KW-0788">Thiol protease</keyword>
<evidence type="ECO:0000256" key="3">
    <source>
        <dbReference type="ARBA" id="ARBA00022801"/>
    </source>
</evidence>
<organism evidence="6 7">
    <name type="scientific">Loigolactobacillus backii</name>
    <dbReference type="NCBI Taxonomy" id="375175"/>
    <lineage>
        <taxon>Bacteria</taxon>
        <taxon>Bacillati</taxon>
        <taxon>Bacillota</taxon>
        <taxon>Bacilli</taxon>
        <taxon>Lactobacillales</taxon>
        <taxon>Lactobacillaceae</taxon>
        <taxon>Loigolactobacillus</taxon>
    </lineage>
</organism>
<gene>
    <name evidence="6" type="ORF">AYR53_05255</name>
</gene>
<dbReference type="Proteomes" id="UP000078582">
    <property type="component" value="Chromosome"/>
</dbReference>
<dbReference type="STRING" id="375175.AYR53_05255"/>
<dbReference type="CDD" id="cd00585">
    <property type="entry name" value="Peptidase_C1B"/>
    <property type="match status" value="1"/>
</dbReference>
<keyword evidence="2 5" id="KW-0645">Protease</keyword>
<accession>A0A192H2Q5</accession>
<keyword evidence="5 6" id="KW-0031">Aminopeptidase</keyword>
<dbReference type="GO" id="GO:0005737">
    <property type="term" value="C:cytoplasm"/>
    <property type="evidence" value="ECO:0007669"/>
    <property type="project" value="UniProtKB-SubCell"/>
</dbReference>
<dbReference type="InterPro" id="IPR038765">
    <property type="entry name" value="Papain-like_cys_pep_sf"/>
</dbReference>
<dbReference type="OrthoDB" id="1111399at2"/>
<evidence type="ECO:0000313" key="7">
    <source>
        <dbReference type="Proteomes" id="UP000078582"/>
    </source>
</evidence>
<dbReference type="PIRSF" id="PIRSF005700">
    <property type="entry name" value="PepC"/>
    <property type="match status" value="1"/>
</dbReference>
<dbReference type="SUPFAM" id="SSF54001">
    <property type="entry name" value="Cysteine proteinases"/>
    <property type="match status" value="1"/>
</dbReference>
<dbReference type="AlphaFoldDB" id="A0A192H2Q5"/>
<evidence type="ECO:0000313" key="6">
    <source>
        <dbReference type="EMBL" id="ANK62231.1"/>
    </source>
</evidence>
<name>A0A192H2Q5_9LACO</name>
<dbReference type="InterPro" id="IPR025660">
    <property type="entry name" value="Pept_his_AS"/>
</dbReference>
<dbReference type="GO" id="GO:0043418">
    <property type="term" value="P:homocysteine catabolic process"/>
    <property type="evidence" value="ECO:0007669"/>
    <property type="project" value="TreeGrafter"/>
</dbReference>
<proteinExistence type="inferred from homology"/>
<dbReference type="InterPro" id="IPR000169">
    <property type="entry name" value="Pept_cys_AS"/>
</dbReference>
<dbReference type="Gene3D" id="3.90.70.10">
    <property type="entry name" value="Cysteine proteinases"/>
    <property type="match status" value="1"/>
</dbReference>
<dbReference type="PANTHER" id="PTHR10363:SF2">
    <property type="entry name" value="BLEOMYCIN HYDROLASE"/>
    <property type="match status" value="1"/>
</dbReference>
<dbReference type="PROSITE" id="PS00139">
    <property type="entry name" value="THIOL_PROTEASE_CYS"/>
    <property type="match status" value="1"/>
</dbReference>
<comment type="similarity">
    <text evidence="5">Belongs to the peptidase C1 family.</text>
</comment>
<evidence type="ECO:0000256" key="4">
    <source>
        <dbReference type="ARBA" id="ARBA00022807"/>
    </source>
</evidence>
<dbReference type="PROSITE" id="PS00639">
    <property type="entry name" value="THIOL_PROTEASE_HIS"/>
    <property type="match status" value="1"/>
</dbReference>
<dbReference type="Pfam" id="PF03051">
    <property type="entry name" value="Peptidase_C1_2"/>
    <property type="match status" value="1"/>
</dbReference>
<dbReference type="GO" id="GO:0009636">
    <property type="term" value="P:response to toxic substance"/>
    <property type="evidence" value="ECO:0007669"/>
    <property type="project" value="TreeGrafter"/>
</dbReference>
<reference evidence="6 7" key="1">
    <citation type="submission" date="2016-03" db="EMBL/GenBank/DDBJ databases">
        <title>Pediococcus and Lactobacillus from brewery environment - whole genome sequencing and assembly.</title>
        <authorList>
            <person name="Behr J."/>
            <person name="Geissler A.J."/>
            <person name="Vogel R.F."/>
        </authorList>
    </citation>
    <scope>NUCLEOTIDE SEQUENCE [LARGE SCALE GENOMIC DNA]</scope>
    <source>
        <strain evidence="6 7">TMW 1.1989</strain>
    </source>
</reference>
<keyword evidence="7" id="KW-1185">Reference proteome</keyword>
<dbReference type="GO" id="GO:0070005">
    <property type="term" value="F:cysteine-type aminopeptidase activity"/>
    <property type="evidence" value="ECO:0007669"/>
    <property type="project" value="InterPro"/>
</dbReference>
<evidence type="ECO:0000256" key="5">
    <source>
        <dbReference type="PIRNR" id="PIRNR005700"/>
    </source>
</evidence>
<dbReference type="RefSeq" id="WP_068281204.1">
    <property type="nucleotide sequence ID" value="NZ_CP014873.1"/>
</dbReference>
<protein>
    <recommendedName>
        <fullName evidence="5">Aminopeptidase</fullName>
    </recommendedName>
</protein>
<dbReference type="GO" id="GO:0006508">
    <property type="term" value="P:proteolysis"/>
    <property type="evidence" value="ECO:0007669"/>
    <property type="project" value="UniProtKB-KW"/>
</dbReference>
<dbReference type="InterPro" id="IPR004134">
    <property type="entry name" value="Peptidase_C1B"/>
</dbReference>
<keyword evidence="3 5" id="KW-0378">Hydrolase</keyword>